<name>A0A444ZXB2_ARAHY</name>
<keyword evidence="2" id="KW-1185">Reference proteome</keyword>
<dbReference type="AlphaFoldDB" id="A0A444ZXB2"/>
<evidence type="ECO:0000313" key="1">
    <source>
        <dbReference type="EMBL" id="RYR18875.1"/>
    </source>
</evidence>
<sequence length="126" mass="14315">MVEASPFASLEHATSFARDLWFNTLSIQSWLDTFSAHRHIGDAIIIAHGDIRTEFTLIERGLTKLWERLAWEKTQKVPEETGEIVQDSMLEEDIVPDSSDEVVSKGHQPSIITFDLNKTSEENDIC</sequence>
<reference evidence="1 2" key="1">
    <citation type="submission" date="2019-01" db="EMBL/GenBank/DDBJ databases">
        <title>Sequencing of cultivated peanut Arachis hypogaea provides insights into genome evolution and oil improvement.</title>
        <authorList>
            <person name="Chen X."/>
        </authorList>
    </citation>
    <scope>NUCLEOTIDE SEQUENCE [LARGE SCALE GENOMIC DNA]</scope>
    <source>
        <strain evidence="2">cv. Fuhuasheng</strain>
        <tissue evidence="1">Leaves</tissue>
    </source>
</reference>
<evidence type="ECO:0000313" key="2">
    <source>
        <dbReference type="Proteomes" id="UP000289738"/>
    </source>
</evidence>
<proteinExistence type="predicted"/>
<gene>
    <name evidence="1" type="ORF">Ahy_B03g063489</name>
</gene>
<dbReference type="EMBL" id="SDMP01000013">
    <property type="protein sequence ID" value="RYR18875.1"/>
    <property type="molecule type" value="Genomic_DNA"/>
</dbReference>
<dbReference type="Proteomes" id="UP000289738">
    <property type="component" value="Chromosome B03"/>
</dbReference>
<evidence type="ECO:0008006" key="3">
    <source>
        <dbReference type="Google" id="ProtNLM"/>
    </source>
</evidence>
<organism evidence="1 2">
    <name type="scientific">Arachis hypogaea</name>
    <name type="common">Peanut</name>
    <dbReference type="NCBI Taxonomy" id="3818"/>
    <lineage>
        <taxon>Eukaryota</taxon>
        <taxon>Viridiplantae</taxon>
        <taxon>Streptophyta</taxon>
        <taxon>Embryophyta</taxon>
        <taxon>Tracheophyta</taxon>
        <taxon>Spermatophyta</taxon>
        <taxon>Magnoliopsida</taxon>
        <taxon>eudicotyledons</taxon>
        <taxon>Gunneridae</taxon>
        <taxon>Pentapetalae</taxon>
        <taxon>rosids</taxon>
        <taxon>fabids</taxon>
        <taxon>Fabales</taxon>
        <taxon>Fabaceae</taxon>
        <taxon>Papilionoideae</taxon>
        <taxon>50 kb inversion clade</taxon>
        <taxon>dalbergioids sensu lato</taxon>
        <taxon>Dalbergieae</taxon>
        <taxon>Pterocarpus clade</taxon>
        <taxon>Arachis</taxon>
    </lineage>
</organism>
<accession>A0A444ZXB2</accession>
<protein>
    <recommendedName>
        <fullName evidence="3">Oxo-4-hydroxy-4-carboxy-5-ureidoimidazoline decarboxylase domain-containing protein</fullName>
    </recommendedName>
</protein>
<comment type="caution">
    <text evidence="1">The sequence shown here is derived from an EMBL/GenBank/DDBJ whole genome shotgun (WGS) entry which is preliminary data.</text>
</comment>